<sequence length="119" mass="13301">MPLWMWIEPLSATISIHDLEAAFPNPEQKNSAGLFMEHRTAIERCVRRIAGKMRVRPDEPLKITAADLADDEYQHDASDRDAPSALADMKTDRSIALAAKASVEPARDPQRHNRVTAGR</sequence>
<evidence type="ECO:0000313" key="3">
    <source>
        <dbReference type="Proteomes" id="UP000282971"/>
    </source>
</evidence>
<comment type="caution">
    <text evidence="2">The sequence shown here is derived from an EMBL/GenBank/DDBJ whole genome shotgun (WGS) entry which is preliminary data.</text>
</comment>
<evidence type="ECO:0000256" key="1">
    <source>
        <dbReference type="SAM" id="MobiDB-lite"/>
    </source>
</evidence>
<dbReference type="Proteomes" id="UP000282971">
    <property type="component" value="Unassembled WGS sequence"/>
</dbReference>
<protein>
    <submittedName>
        <fullName evidence="2">Uncharacterized protein</fullName>
    </submittedName>
</protein>
<accession>A0A437LYE9</accession>
<name>A0A437LYE9_9SPHN</name>
<dbReference type="RefSeq" id="WP_164857357.1">
    <property type="nucleotide sequence ID" value="NZ_SACN01000003.1"/>
</dbReference>
<keyword evidence="3" id="KW-1185">Reference proteome</keyword>
<gene>
    <name evidence="2" type="ORF">EOD43_19595</name>
</gene>
<organism evidence="2 3">
    <name type="scientific">Sphingomonas crocodyli</name>
    <dbReference type="NCBI Taxonomy" id="1979270"/>
    <lineage>
        <taxon>Bacteria</taxon>
        <taxon>Pseudomonadati</taxon>
        <taxon>Pseudomonadota</taxon>
        <taxon>Alphaproteobacteria</taxon>
        <taxon>Sphingomonadales</taxon>
        <taxon>Sphingomonadaceae</taxon>
        <taxon>Sphingomonas</taxon>
    </lineage>
</organism>
<reference evidence="2 3" key="1">
    <citation type="submission" date="2019-01" db="EMBL/GenBank/DDBJ databases">
        <authorList>
            <person name="Chen W.-M."/>
        </authorList>
    </citation>
    <scope>NUCLEOTIDE SEQUENCE [LARGE SCALE GENOMIC DNA]</scope>
    <source>
        <strain evidence="2 3">CCP-7</strain>
    </source>
</reference>
<dbReference type="AlphaFoldDB" id="A0A437LYE9"/>
<dbReference type="EMBL" id="SACN01000003">
    <property type="protein sequence ID" value="RVT90459.1"/>
    <property type="molecule type" value="Genomic_DNA"/>
</dbReference>
<feature type="region of interest" description="Disordered" evidence="1">
    <location>
        <begin position="99"/>
        <end position="119"/>
    </location>
</feature>
<evidence type="ECO:0000313" key="2">
    <source>
        <dbReference type="EMBL" id="RVT90459.1"/>
    </source>
</evidence>
<proteinExistence type="predicted"/>